<dbReference type="AlphaFoldDB" id="A0AAD9NZG7"/>
<dbReference type="SUPFAM" id="SSF50814">
    <property type="entry name" value="Lipocalins"/>
    <property type="match status" value="1"/>
</dbReference>
<dbReference type="EMBL" id="JAODUO010000239">
    <property type="protein sequence ID" value="KAK2185348.1"/>
    <property type="molecule type" value="Genomic_DNA"/>
</dbReference>
<dbReference type="Proteomes" id="UP001209878">
    <property type="component" value="Unassembled WGS sequence"/>
</dbReference>
<comment type="caution">
    <text evidence="2">The sequence shown here is derived from an EMBL/GenBank/DDBJ whole genome shotgun (WGS) entry which is preliminary data.</text>
</comment>
<dbReference type="InterPro" id="IPR000463">
    <property type="entry name" value="Fatty_acid-bd"/>
</dbReference>
<dbReference type="InterPro" id="IPR012674">
    <property type="entry name" value="Calycin"/>
</dbReference>
<evidence type="ECO:0000313" key="3">
    <source>
        <dbReference type="Proteomes" id="UP001209878"/>
    </source>
</evidence>
<organism evidence="2 3">
    <name type="scientific">Ridgeia piscesae</name>
    <name type="common">Tubeworm</name>
    <dbReference type="NCBI Taxonomy" id="27915"/>
    <lineage>
        <taxon>Eukaryota</taxon>
        <taxon>Metazoa</taxon>
        <taxon>Spiralia</taxon>
        <taxon>Lophotrochozoa</taxon>
        <taxon>Annelida</taxon>
        <taxon>Polychaeta</taxon>
        <taxon>Sedentaria</taxon>
        <taxon>Canalipalpata</taxon>
        <taxon>Sabellida</taxon>
        <taxon>Siboglinidae</taxon>
        <taxon>Ridgeia</taxon>
    </lineage>
</organism>
<gene>
    <name evidence="2" type="ORF">NP493_239g02025</name>
</gene>
<proteinExistence type="inferred from homology"/>
<protein>
    <recommendedName>
        <fullName evidence="4">Cytosolic fatty-acid binding proteins domain-containing protein</fullName>
    </recommendedName>
</protein>
<dbReference type="InterPro" id="IPR031259">
    <property type="entry name" value="ILBP"/>
</dbReference>
<reference evidence="2" key="1">
    <citation type="journal article" date="2023" name="Mol. Biol. Evol.">
        <title>Third-Generation Sequencing Reveals the Adaptive Role of the Epigenome in Three Deep-Sea Polychaetes.</title>
        <authorList>
            <person name="Perez M."/>
            <person name="Aroh O."/>
            <person name="Sun Y."/>
            <person name="Lan Y."/>
            <person name="Juniper S.K."/>
            <person name="Young C.R."/>
            <person name="Angers B."/>
            <person name="Qian P.Y."/>
        </authorList>
    </citation>
    <scope>NUCLEOTIDE SEQUENCE</scope>
    <source>
        <strain evidence="2">R07B-5</strain>
    </source>
</reference>
<dbReference type="Gene3D" id="2.40.128.20">
    <property type="match status" value="1"/>
</dbReference>
<name>A0AAD9NZG7_RIDPI</name>
<dbReference type="GO" id="GO:0008289">
    <property type="term" value="F:lipid binding"/>
    <property type="evidence" value="ECO:0007669"/>
    <property type="project" value="UniProtKB-KW"/>
</dbReference>
<evidence type="ECO:0000313" key="2">
    <source>
        <dbReference type="EMBL" id="KAK2185348.1"/>
    </source>
</evidence>
<dbReference type="PANTHER" id="PTHR11955">
    <property type="entry name" value="FATTY ACID BINDING PROTEIN"/>
    <property type="match status" value="1"/>
</dbReference>
<comment type="similarity">
    <text evidence="1">Belongs to the calycin superfamily. Fatty-acid binding protein (FABP) family.</text>
</comment>
<evidence type="ECO:0008006" key="4">
    <source>
        <dbReference type="Google" id="ProtNLM"/>
    </source>
</evidence>
<sequence length="144" mass="16663">MTEELNKPNFQGKWDHIRSENFEDFMRENGANFVVRKMASHSNPSVDITQDGEKFHIKLHSLFVTRESNFTVGDEYEETQHNGAVMKIKPSWEDEKLVLTYEPKVEGSAKPQKHIRELDSEGNQMTLTMEVGGVVAKRFFKRTS</sequence>
<keyword evidence="3" id="KW-1185">Reference proteome</keyword>
<dbReference type="PRINTS" id="PR00178">
    <property type="entry name" value="FATTYACIDBP"/>
</dbReference>
<dbReference type="CDD" id="cd00742">
    <property type="entry name" value="FABP"/>
    <property type="match status" value="1"/>
</dbReference>
<evidence type="ECO:0000256" key="1">
    <source>
        <dbReference type="ARBA" id="ARBA00008390"/>
    </source>
</evidence>
<accession>A0AAD9NZG7</accession>